<dbReference type="OrthoDB" id="1647164at2"/>
<comment type="caution">
    <text evidence="2">The sequence shown here is derived from an EMBL/GenBank/DDBJ whole genome shotgun (WGS) entry which is preliminary data.</text>
</comment>
<accession>A0A318KD88</accession>
<dbReference type="Proteomes" id="UP000247612">
    <property type="component" value="Unassembled WGS sequence"/>
</dbReference>
<dbReference type="EMBL" id="QJKH01000022">
    <property type="protein sequence ID" value="PXX74627.1"/>
    <property type="molecule type" value="Genomic_DNA"/>
</dbReference>
<proteinExistence type="predicted"/>
<evidence type="ECO:0000256" key="1">
    <source>
        <dbReference type="SAM" id="Phobius"/>
    </source>
</evidence>
<protein>
    <recommendedName>
        <fullName evidence="4">TadE-like protein</fullName>
    </recommendedName>
</protein>
<keyword evidence="1" id="KW-0472">Membrane</keyword>
<dbReference type="AlphaFoldDB" id="A0A318KD88"/>
<name>A0A318KD88_9FIRM</name>
<evidence type="ECO:0000313" key="3">
    <source>
        <dbReference type="Proteomes" id="UP000247612"/>
    </source>
</evidence>
<keyword evidence="3" id="KW-1185">Reference proteome</keyword>
<keyword evidence="1" id="KW-1133">Transmembrane helix</keyword>
<evidence type="ECO:0008006" key="4">
    <source>
        <dbReference type="Google" id="ProtNLM"/>
    </source>
</evidence>
<dbReference type="RefSeq" id="WP_022938906.1">
    <property type="nucleotide sequence ID" value="NZ_CABKRQ010000007.1"/>
</dbReference>
<reference evidence="2 3" key="1">
    <citation type="submission" date="2018-05" db="EMBL/GenBank/DDBJ databases">
        <title>Genomic Encyclopedia of Type Strains, Phase IV (KMG-IV): sequencing the most valuable type-strain genomes for metagenomic binning, comparative biology and taxonomic classification.</title>
        <authorList>
            <person name="Goeker M."/>
        </authorList>
    </citation>
    <scope>NUCLEOTIDE SEQUENCE [LARGE SCALE GENOMIC DNA]</scope>
    <source>
        <strain evidence="2 3">JC118</strain>
    </source>
</reference>
<gene>
    <name evidence="2" type="ORF">DES51_12213</name>
</gene>
<feature type="transmembrane region" description="Helical" evidence="1">
    <location>
        <begin position="6"/>
        <end position="25"/>
    </location>
</feature>
<sequence>MKGAFEFGFIMLFSLPMIVFGISFVEIMMNYNQARYLQNYTIMQIEHQNRLDDSVYALIEEGKRYCDQCDVRIININERYRVTVTFPIRLPIINYEAKGMTSTLTQIIK</sequence>
<keyword evidence="1" id="KW-0812">Transmembrane</keyword>
<organism evidence="2 3">
    <name type="scientific">Dielma fastidiosa</name>
    <dbReference type="NCBI Taxonomy" id="1034346"/>
    <lineage>
        <taxon>Bacteria</taxon>
        <taxon>Bacillati</taxon>
        <taxon>Bacillota</taxon>
        <taxon>Erysipelotrichia</taxon>
        <taxon>Erysipelotrichales</taxon>
        <taxon>Erysipelotrichaceae</taxon>
        <taxon>Dielma</taxon>
    </lineage>
</organism>
<evidence type="ECO:0000313" key="2">
    <source>
        <dbReference type="EMBL" id="PXX74627.1"/>
    </source>
</evidence>